<evidence type="ECO:0000256" key="8">
    <source>
        <dbReference type="ARBA" id="ARBA00022927"/>
    </source>
</evidence>
<keyword evidence="7 12" id="KW-0067">ATP-binding</keyword>
<evidence type="ECO:0000256" key="3">
    <source>
        <dbReference type="ARBA" id="ARBA00022527"/>
    </source>
</evidence>
<dbReference type="GO" id="GO:0005776">
    <property type="term" value="C:autophagosome"/>
    <property type="evidence" value="ECO:0007669"/>
    <property type="project" value="TreeGrafter"/>
</dbReference>
<dbReference type="Proteomes" id="UP000037904">
    <property type="component" value="Unassembled WGS sequence"/>
</dbReference>
<comment type="caution">
    <text evidence="14">The sequence shown here is derived from an EMBL/GenBank/DDBJ whole genome shotgun (WGS) entry which is preliminary data.</text>
</comment>
<name>A0A0N0V5T1_FUSLA</name>
<feature type="domain" description="Protein kinase" evidence="13">
    <location>
        <begin position="265"/>
        <end position="570"/>
    </location>
</feature>
<evidence type="ECO:0000313" key="15">
    <source>
        <dbReference type="Proteomes" id="UP000037904"/>
    </source>
</evidence>
<dbReference type="GO" id="GO:0034045">
    <property type="term" value="C:phagophore assembly site membrane"/>
    <property type="evidence" value="ECO:0007669"/>
    <property type="project" value="UniProtKB-SubCell"/>
</dbReference>
<evidence type="ECO:0000256" key="10">
    <source>
        <dbReference type="ARBA" id="ARBA00047899"/>
    </source>
</evidence>
<comment type="catalytic activity">
    <reaction evidence="10">
        <text>L-threonyl-[protein] + ATP = O-phospho-L-threonyl-[protein] + ADP + H(+)</text>
        <dbReference type="Rhea" id="RHEA:46608"/>
        <dbReference type="Rhea" id="RHEA-COMP:11060"/>
        <dbReference type="Rhea" id="RHEA-COMP:11605"/>
        <dbReference type="ChEBI" id="CHEBI:15378"/>
        <dbReference type="ChEBI" id="CHEBI:30013"/>
        <dbReference type="ChEBI" id="CHEBI:30616"/>
        <dbReference type="ChEBI" id="CHEBI:61977"/>
        <dbReference type="ChEBI" id="CHEBI:456216"/>
        <dbReference type="EC" id="2.7.11.1"/>
    </reaction>
</comment>
<dbReference type="EC" id="2.7.11.1" evidence="2"/>
<dbReference type="PROSITE" id="PS00107">
    <property type="entry name" value="PROTEIN_KINASE_ATP"/>
    <property type="match status" value="1"/>
</dbReference>
<dbReference type="GO" id="GO:0004674">
    <property type="term" value="F:protein serine/threonine kinase activity"/>
    <property type="evidence" value="ECO:0007669"/>
    <property type="project" value="UniProtKB-KW"/>
</dbReference>
<dbReference type="OrthoDB" id="5979581at2759"/>
<keyword evidence="5 12" id="KW-0547">Nucleotide-binding</keyword>
<dbReference type="Pfam" id="PF00069">
    <property type="entry name" value="Pkinase"/>
    <property type="match status" value="1"/>
</dbReference>
<keyword evidence="6 14" id="KW-0418">Kinase</keyword>
<evidence type="ECO:0000256" key="7">
    <source>
        <dbReference type="ARBA" id="ARBA00022840"/>
    </source>
</evidence>
<evidence type="ECO:0000313" key="14">
    <source>
        <dbReference type="EMBL" id="KPA38504.1"/>
    </source>
</evidence>
<dbReference type="PANTHER" id="PTHR24348:SF22">
    <property type="entry name" value="NON-SPECIFIC SERINE_THREONINE PROTEIN KINASE"/>
    <property type="match status" value="1"/>
</dbReference>
<protein>
    <recommendedName>
        <fullName evidence="2">non-specific serine/threonine protein kinase</fullName>
        <ecNumber evidence="2">2.7.11.1</ecNumber>
    </recommendedName>
    <alternativeName>
        <fullName evidence="9">Autophagy-related protein 1</fullName>
    </alternativeName>
</protein>
<dbReference type="InterPro" id="IPR011009">
    <property type="entry name" value="Kinase-like_dom_sf"/>
</dbReference>
<dbReference type="GO" id="GO:0000045">
    <property type="term" value="P:autophagosome assembly"/>
    <property type="evidence" value="ECO:0007669"/>
    <property type="project" value="TreeGrafter"/>
</dbReference>
<keyword evidence="4" id="KW-0808">Transferase</keyword>
<sequence>MSTPDSTATEWDPLGPNSPSAEALLVLRPKNAAAKFAFSNVVDFLQEQDYNADNTARSHYAKYIWYSDELTADPAVTHLVHSNAYASSSSPSSSSKERMPSPVPIWTGFYFIDPKVKPLLPSRGWAVGRLSSKSLTLDKPVVDLLLTTSRRNHVARRHAFLAFAQETRMACVTVEPRAAVTVNNYTIPSSHRGNTAVCAKAENSISFEDLSYTLEYTNYCRTTEGRQTLEVFLADIYGDDQPTEDALSATPTPNVTTQTIGSYTITGANLIGMGTYGRVKPATGPQGDVVVIKSMVSIRGNLEFVRSKVNMVRSLSKILEREQQKNVLTCIEVMHMEGKVDEFHLVLEPFVENTLMALPKQSQTHWTKLEIILCDCLQGLSFLHAHKFVHTDIKPPNIGLKNLTRSLVSQTASYPPPARRLTAIILDIDSIIPIPANRTTIPAQPGTNGTIGFHSPEQERTEFDGTVDVWALGVCMYRAVFGELPWLFGALGNPWNNMVDGRGIEKIAFHKKYSVVVRKLGEKRCDEMAALLDFIIDSFRFSEAAIASQKQPRPSSAESLGALIGKSEFLKMRAKWQEETCEPPESAQVGLKRPAGQ</sequence>
<evidence type="ECO:0000259" key="13">
    <source>
        <dbReference type="PROSITE" id="PS50011"/>
    </source>
</evidence>
<dbReference type="InterPro" id="IPR000719">
    <property type="entry name" value="Prot_kinase_dom"/>
</dbReference>
<dbReference type="PANTHER" id="PTHR24348">
    <property type="entry name" value="SERINE/THREONINE-PROTEIN KINASE UNC-51-RELATED"/>
    <property type="match status" value="1"/>
</dbReference>
<dbReference type="SMART" id="SM00220">
    <property type="entry name" value="S_TKc"/>
    <property type="match status" value="1"/>
</dbReference>
<evidence type="ECO:0000256" key="12">
    <source>
        <dbReference type="PROSITE-ProRule" id="PRU10141"/>
    </source>
</evidence>
<dbReference type="InterPro" id="IPR017441">
    <property type="entry name" value="Protein_kinase_ATP_BS"/>
</dbReference>
<evidence type="ECO:0000256" key="11">
    <source>
        <dbReference type="ARBA" id="ARBA00048679"/>
    </source>
</evidence>
<evidence type="ECO:0000256" key="5">
    <source>
        <dbReference type="ARBA" id="ARBA00022741"/>
    </source>
</evidence>
<comment type="catalytic activity">
    <reaction evidence="11">
        <text>L-seryl-[protein] + ATP = O-phospho-L-seryl-[protein] + ADP + H(+)</text>
        <dbReference type="Rhea" id="RHEA:17989"/>
        <dbReference type="Rhea" id="RHEA-COMP:9863"/>
        <dbReference type="Rhea" id="RHEA-COMP:11604"/>
        <dbReference type="ChEBI" id="CHEBI:15378"/>
        <dbReference type="ChEBI" id="CHEBI:29999"/>
        <dbReference type="ChEBI" id="CHEBI:30616"/>
        <dbReference type="ChEBI" id="CHEBI:83421"/>
        <dbReference type="ChEBI" id="CHEBI:456216"/>
        <dbReference type="EC" id="2.7.11.1"/>
    </reaction>
</comment>
<evidence type="ECO:0000256" key="9">
    <source>
        <dbReference type="ARBA" id="ARBA00030237"/>
    </source>
</evidence>
<keyword evidence="15" id="KW-1185">Reference proteome</keyword>
<evidence type="ECO:0000256" key="2">
    <source>
        <dbReference type="ARBA" id="ARBA00012513"/>
    </source>
</evidence>
<dbReference type="SUPFAM" id="SSF56112">
    <property type="entry name" value="Protein kinase-like (PK-like)"/>
    <property type="match status" value="1"/>
</dbReference>
<reference evidence="14 15" key="1">
    <citation type="submission" date="2015-04" db="EMBL/GenBank/DDBJ databases">
        <title>The draft genome sequence of Fusarium langsethiae, a T-2/HT-2 mycotoxin producer.</title>
        <authorList>
            <person name="Lysoe E."/>
            <person name="Divon H.H."/>
            <person name="Terzi V."/>
            <person name="Orru L."/>
            <person name="Lamontanara A."/>
            <person name="Kolseth A.-K."/>
            <person name="Frandsen R.J."/>
            <person name="Nielsen K."/>
            <person name="Thrane U."/>
        </authorList>
    </citation>
    <scope>NUCLEOTIDE SEQUENCE [LARGE SCALE GENOMIC DNA]</scope>
    <source>
        <strain evidence="14 15">Fl201059</strain>
    </source>
</reference>
<dbReference type="PROSITE" id="PS50011">
    <property type="entry name" value="PROTEIN_KINASE_DOM"/>
    <property type="match status" value="1"/>
</dbReference>
<dbReference type="InterPro" id="IPR045269">
    <property type="entry name" value="Atg1-like"/>
</dbReference>
<dbReference type="EMBL" id="JXCE01000272">
    <property type="protein sequence ID" value="KPA38504.1"/>
    <property type="molecule type" value="Genomic_DNA"/>
</dbReference>
<dbReference type="GO" id="GO:0005829">
    <property type="term" value="C:cytosol"/>
    <property type="evidence" value="ECO:0007669"/>
    <property type="project" value="TreeGrafter"/>
</dbReference>
<keyword evidence="8" id="KW-0653">Protein transport</keyword>
<organism evidence="14 15">
    <name type="scientific">Fusarium langsethiae</name>
    <dbReference type="NCBI Taxonomy" id="179993"/>
    <lineage>
        <taxon>Eukaryota</taxon>
        <taxon>Fungi</taxon>
        <taxon>Dikarya</taxon>
        <taxon>Ascomycota</taxon>
        <taxon>Pezizomycotina</taxon>
        <taxon>Sordariomycetes</taxon>
        <taxon>Hypocreomycetidae</taxon>
        <taxon>Hypocreales</taxon>
        <taxon>Nectriaceae</taxon>
        <taxon>Fusarium</taxon>
    </lineage>
</organism>
<dbReference type="GO" id="GO:0005524">
    <property type="term" value="F:ATP binding"/>
    <property type="evidence" value="ECO:0007669"/>
    <property type="project" value="UniProtKB-UniRule"/>
</dbReference>
<evidence type="ECO:0000256" key="6">
    <source>
        <dbReference type="ARBA" id="ARBA00022777"/>
    </source>
</evidence>
<feature type="binding site" evidence="12">
    <location>
        <position position="293"/>
    </location>
    <ligand>
        <name>ATP</name>
        <dbReference type="ChEBI" id="CHEBI:30616"/>
    </ligand>
</feature>
<comment type="subcellular location">
    <subcellularLocation>
        <location evidence="1">Preautophagosomal structure membrane</location>
        <topology evidence="1">Peripheral membrane protein</topology>
    </subcellularLocation>
</comment>
<evidence type="ECO:0000256" key="4">
    <source>
        <dbReference type="ARBA" id="ARBA00022679"/>
    </source>
</evidence>
<keyword evidence="8" id="KW-0813">Transport</keyword>
<dbReference type="Gene3D" id="1.10.510.10">
    <property type="entry name" value="Transferase(Phosphotransferase) domain 1"/>
    <property type="match status" value="1"/>
</dbReference>
<gene>
    <name evidence="14" type="ORF">FLAG1_08664</name>
</gene>
<dbReference type="GO" id="GO:0010506">
    <property type="term" value="P:regulation of autophagy"/>
    <property type="evidence" value="ECO:0007669"/>
    <property type="project" value="InterPro"/>
</dbReference>
<accession>A0A0N0V5T1</accession>
<keyword evidence="3" id="KW-0723">Serine/threonine-protein kinase</keyword>
<evidence type="ECO:0000256" key="1">
    <source>
        <dbReference type="ARBA" id="ARBA00004623"/>
    </source>
</evidence>
<dbReference type="AlphaFoldDB" id="A0A0N0V5T1"/>
<proteinExistence type="predicted"/>
<dbReference type="GO" id="GO:0015031">
    <property type="term" value="P:protein transport"/>
    <property type="evidence" value="ECO:0007669"/>
    <property type="project" value="UniProtKB-KW"/>
</dbReference>